<dbReference type="EMBL" id="JACIJJ010000001">
    <property type="protein sequence ID" value="MBB5696958.1"/>
    <property type="molecule type" value="Genomic_DNA"/>
</dbReference>
<proteinExistence type="predicted"/>
<accession>A0A7W9EGC0</accession>
<dbReference type="Proteomes" id="UP000557739">
    <property type="component" value="Unassembled WGS sequence"/>
</dbReference>
<dbReference type="InterPro" id="IPR011990">
    <property type="entry name" value="TPR-like_helical_dom_sf"/>
</dbReference>
<organism evidence="2 3">
    <name type="scientific">Sphingomonas yantingensis</name>
    <dbReference type="NCBI Taxonomy" id="1241761"/>
    <lineage>
        <taxon>Bacteria</taxon>
        <taxon>Pseudomonadati</taxon>
        <taxon>Pseudomonadota</taxon>
        <taxon>Alphaproteobacteria</taxon>
        <taxon>Sphingomonadales</taxon>
        <taxon>Sphingomonadaceae</taxon>
        <taxon>Sphingomonas</taxon>
    </lineage>
</organism>
<sequence>MRWLAGLVAAWLAIGVAHADWYEASGRNVRVLTEGKAEAARKLADQLERFDAALRVLRGIEGNDPGPANRLTVYLLDDTGDVERLIGRKQVAGFYIPRAGGSVAFVPRSPATNQQIKPQQVLLHEYTHHFMFRNFSAAFPAWFVEGFAEFHATATFGDDGSVDFGAPAQYRAYSLFNGPPLPIDKLFEQTSAGNDEARIAAMYARGWLLTHYLTFNEARRTQLGAYLKALNAGQDNEAAGRVAFGDLKKLDRELGAYMRGRFTGLRIGADKLKVAPVTVRTLDAGEAAVMDVHIASTRGVNRKAALALLPAVRRAAAPYPAHGFAQAVLAEAEYDAGNFAESAAAAGRSIAADPKNRDGYLYLGMAQAALLRAQGKPNEAAIKAVRAPLSRANRLDPDDPRPMLRIYDSFEMFGQAPPKAVKDALIYAHGLAPEDRRARMLATMAYIERGDFKAARMTVAPLAFDPHARMPRAAELLAALDAGPEPARAALTRSGTPGEKEAEGDR</sequence>
<evidence type="ECO:0000313" key="3">
    <source>
        <dbReference type="Proteomes" id="UP000557739"/>
    </source>
</evidence>
<name>A0A7W9EGC0_9SPHN</name>
<evidence type="ECO:0000256" key="1">
    <source>
        <dbReference type="SAM" id="MobiDB-lite"/>
    </source>
</evidence>
<dbReference type="AlphaFoldDB" id="A0A7W9EGC0"/>
<dbReference type="Gene3D" id="1.25.40.10">
    <property type="entry name" value="Tetratricopeptide repeat domain"/>
    <property type="match status" value="1"/>
</dbReference>
<feature type="region of interest" description="Disordered" evidence="1">
    <location>
        <begin position="485"/>
        <end position="506"/>
    </location>
</feature>
<keyword evidence="3" id="KW-1185">Reference proteome</keyword>
<comment type="caution">
    <text evidence="2">The sequence shown here is derived from an EMBL/GenBank/DDBJ whole genome shotgun (WGS) entry which is preliminary data.</text>
</comment>
<protein>
    <submittedName>
        <fullName evidence="2">Tetratricopeptide (TPR) repeat protein</fullName>
    </submittedName>
</protein>
<dbReference type="SUPFAM" id="SSF48452">
    <property type="entry name" value="TPR-like"/>
    <property type="match status" value="1"/>
</dbReference>
<dbReference type="RefSeq" id="WP_184023515.1">
    <property type="nucleotide sequence ID" value="NZ_JACIJJ010000001.1"/>
</dbReference>
<evidence type="ECO:0000313" key="2">
    <source>
        <dbReference type="EMBL" id="MBB5696958.1"/>
    </source>
</evidence>
<reference evidence="2 3" key="1">
    <citation type="submission" date="2020-08" db="EMBL/GenBank/DDBJ databases">
        <title>Genomic Encyclopedia of Type Strains, Phase IV (KMG-IV): sequencing the most valuable type-strain genomes for metagenomic binning, comparative biology and taxonomic classification.</title>
        <authorList>
            <person name="Goeker M."/>
        </authorList>
    </citation>
    <scope>NUCLEOTIDE SEQUENCE [LARGE SCALE GENOMIC DNA]</scope>
    <source>
        <strain evidence="2 3">DSM 27244</strain>
    </source>
</reference>
<gene>
    <name evidence="2" type="ORF">FHR19_000283</name>
</gene>